<evidence type="ECO:0000259" key="12">
    <source>
        <dbReference type="PROSITE" id="PS50011"/>
    </source>
</evidence>
<evidence type="ECO:0000313" key="14">
    <source>
        <dbReference type="EMBL" id="RKN18583.1"/>
    </source>
</evidence>
<evidence type="ECO:0000256" key="6">
    <source>
        <dbReference type="ARBA" id="ARBA00022840"/>
    </source>
</evidence>
<evidence type="ECO:0000313" key="16">
    <source>
        <dbReference type="Proteomes" id="UP000275024"/>
    </source>
</evidence>
<feature type="region of interest" description="Disordered" evidence="10">
    <location>
        <begin position="298"/>
        <end position="342"/>
    </location>
</feature>
<evidence type="ECO:0000256" key="2">
    <source>
        <dbReference type="ARBA" id="ARBA00022527"/>
    </source>
</evidence>
<proteinExistence type="predicted"/>
<dbReference type="InterPro" id="IPR000719">
    <property type="entry name" value="Prot_kinase_dom"/>
</dbReference>
<comment type="catalytic activity">
    <reaction evidence="8">
        <text>L-seryl-[protein] + ATP = O-phospho-L-seryl-[protein] + ADP + H(+)</text>
        <dbReference type="Rhea" id="RHEA:17989"/>
        <dbReference type="Rhea" id="RHEA-COMP:9863"/>
        <dbReference type="Rhea" id="RHEA-COMP:11604"/>
        <dbReference type="ChEBI" id="CHEBI:15378"/>
        <dbReference type="ChEBI" id="CHEBI:29999"/>
        <dbReference type="ChEBI" id="CHEBI:30616"/>
        <dbReference type="ChEBI" id="CHEBI:83421"/>
        <dbReference type="ChEBI" id="CHEBI:456216"/>
        <dbReference type="EC" id="2.7.11.1"/>
    </reaction>
</comment>
<dbReference type="PANTHER" id="PTHR43289:SF6">
    <property type="entry name" value="SERINE_THREONINE-PROTEIN KINASE NEKL-3"/>
    <property type="match status" value="1"/>
</dbReference>
<dbReference type="GO" id="GO:0004674">
    <property type="term" value="F:protein serine/threonine kinase activity"/>
    <property type="evidence" value="ECO:0007669"/>
    <property type="project" value="UniProtKB-KW"/>
</dbReference>
<evidence type="ECO:0000313" key="13">
    <source>
        <dbReference type="EMBL" id="RKN06253.1"/>
    </source>
</evidence>
<dbReference type="GO" id="GO:0005524">
    <property type="term" value="F:ATP binding"/>
    <property type="evidence" value="ECO:0007669"/>
    <property type="project" value="UniProtKB-UniRule"/>
</dbReference>
<dbReference type="AlphaFoldDB" id="A0A3A9W1E4"/>
<keyword evidence="2 13" id="KW-0723">Serine/threonine-protein kinase</keyword>
<dbReference type="EC" id="2.7.11.1" evidence="1"/>
<feature type="compositionally biased region" description="Low complexity" evidence="10">
    <location>
        <begin position="329"/>
        <end position="340"/>
    </location>
</feature>
<reference evidence="15 16" key="1">
    <citation type="submission" date="2018-09" db="EMBL/GenBank/DDBJ databases">
        <title>Streptomyces sp. nov. DS1-2, an endophytic actinomycete isolated from roots of Dendrobium scabrilingue.</title>
        <authorList>
            <person name="Kuncharoen N."/>
            <person name="Kudo T."/>
            <person name="Ohkuma M."/>
            <person name="Yuki M."/>
            <person name="Tanasupawat S."/>
        </authorList>
    </citation>
    <scope>NUCLEOTIDE SEQUENCE [LARGE SCALE GENOMIC DNA]</scope>
    <source>
        <strain evidence="13 16">AZ1-7</strain>
        <strain evidence="14 15">DS1-2</strain>
    </source>
</reference>
<dbReference type="PROSITE" id="PS50011">
    <property type="entry name" value="PROTEIN_KINASE_DOM"/>
    <property type="match status" value="1"/>
</dbReference>
<evidence type="ECO:0000256" key="4">
    <source>
        <dbReference type="ARBA" id="ARBA00022741"/>
    </source>
</evidence>
<dbReference type="SMART" id="SM00220">
    <property type="entry name" value="S_TKc"/>
    <property type="match status" value="1"/>
</dbReference>
<dbReference type="PROSITE" id="PS00107">
    <property type="entry name" value="PROTEIN_KINASE_ATP"/>
    <property type="match status" value="1"/>
</dbReference>
<dbReference type="OrthoDB" id="9762169at2"/>
<comment type="catalytic activity">
    <reaction evidence="7">
        <text>L-threonyl-[protein] + ATP = O-phospho-L-threonyl-[protein] + ADP + H(+)</text>
        <dbReference type="Rhea" id="RHEA:46608"/>
        <dbReference type="Rhea" id="RHEA-COMP:11060"/>
        <dbReference type="Rhea" id="RHEA-COMP:11605"/>
        <dbReference type="ChEBI" id="CHEBI:15378"/>
        <dbReference type="ChEBI" id="CHEBI:30013"/>
        <dbReference type="ChEBI" id="CHEBI:30616"/>
        <dbReference type="ChEBI" id="CHEBI:61977"/>
        <dbReference type="ChEBI" id="CHEBI:456216"/>
        <dbReference type="EC" id="2.7.11.1"/>
    </reaction>
</comment>
<evidence type="ECO:0000256" key="1">
    <source>
        <dbReference type="ARBA" id="ARBA00012513"/>
    </source>
</evidence>
<evidence type="ECO:0000256" key="10">
    <source>
        <dbReference type="SAM" id="MobiDB-lite"/>
    </source>
</evidence>
<dbReference type="Gene3D" id="3.30.200.20">
    <property type="entry name" value="Phosphorylase Kinase, domain 1"/>
    <property type="match status" value="1"/>
</dbReference>
<comment type="caution">
    <text evidence="13">The sequence shown here is derived from an EMBL/GenBank/DDBJ whole genome shotgun (WGS) entry which is preliminary data.</text>
</comment>
<dbReference type="InterPro" id="IPR011009">
    <property type="entry name" value="Kinase-like_dom_sf"/>
</dbReference>
<dbReference type="InterPro" id="IPR017441">
    <property type="entry name" value="Protein_kinase_ATP_BS"/>
</dbReference>
<name>A0A3A9W1E4_9ACTN</name>
<dbReference type="Proteomes" id="UP000268652">
    <property type="component" value="Unassembled WGS sequence"/>
</dbReference>
<sequence length="568" mass="61401">MPSLGMDGSRRWRVERGALIAGRYELTEPLGRGGMGEVWAARDRRLHRDVAVKLLLRGDDAAPELIQRFEREAVAAAQVNHPNIVALYDSGTHGHLRFLVMEHVEGISLARYLQRQGPPSLDRALEIAQGICAALVAAHEAHVIHYDIKPSNVMLTADGSVKVVDFGIAGFTHTHTFTVAPTTALSPGGTAQFGAPEQFLDQRGDERSDLYALGSVLFALLTGEPPFGDGSPLAVIRRKLDEEPPRVTGLRPEVPAPVARLLADLLRRDPEDRPGTATVVQRRLGQLLIDTVARDIRDDATEPLPPSAATRALTTDRPETVGAAGGADGADAGSGEAPASARRRPASRLVGLLAALSIPLVLVPAIAYYVATERRDGADHSASESATSAPRYQRMPDFCGHLQRNELRGRQELAAYELSETANDSTHANCGWEGSGNPRFELIISAELHASEELAVEEIAALTPGRGSLGDATLSEVEDTAAPGDEAMQSVRDESRGETADGEPYISNSTTVYFRQDNLFVTVRYREFMVTSDESGDPDRITELARQTARSLDRFLDEPENQEAPIRG</sequence>
<dbReference type="EMBL" id="RBDY01000018">
    <property type="protein sequence ID" value="RKN18583.1"/>
    <property type="molecule type" value="Genomic_DNA"/>
</dbReference>
<feature type="domain" description="Protein kinase" evidence="12">
    <location>
        <begin position="24"/>
        <end position="289"/>
    </location>
</feature>
<protein>
    <recommendedName>
        <fullName evidence="1">non-specific serine/threonine protein kinase</fullName>
        <ecNumber evidence="1">2.7.11.1</ecNumber>
    </recommendedName>
</protein>
<feature type="binding site" evidence="9">
    <location>
        <position position="53"/>
    </location>
    <ligand>
        <name>ATP</name>
        <dbReference type="ChEBI" id="CHEBI:30616"/>
    </ligand>
</feature>
<dbReference type="Proteomes" id="UP000275024">
    <property type="component" value="Unassembled WGS sequence"/>
</dbReference>
<dbReference type="FunFam" id="3.30.200.20:FF:000035">
    <property type="entry name" value="Serine/threonine protein kinase Stk1"/>
    <property type="match status" value="1"/>
</dbReference>
<dbReference type="PANTHER" id="PTHR43289">
    <property type="entry name" value="MITOGEN-ACTIVATED PROTEIN KINASE KINASE KINASE 20-RELATED"/>
    <property type="match status" value="1"/>
</dbReference>
<evidence type="ECO:0000256" key="7">
    <source>
        <dbReference type="ARBA" id="ARBA00047899"/>
    </source>
</evidence>
<evidence type="ECO:0000256" key="9">
    <source>
        <dbReference type="PROSITE-ProRule" id="PRU10141"/>
    </source>
</evidence>
<feature type="transmembrane region" description="Helical" evidence="11">
    <location>
        <begin position="349"/>
        <end position="371"/>
    </location>
</feature>
<keyword evidence="5 13" id="KW-0418">Kinase</keyword>
<keyword evidence="4 9" id="KW-0547">Nucleotide-binding</keyword>
<evidence type="ECO:0000313" key="15">
    <source>
        <dbReference type="Proteomes" id="UP000268652"/>
    </source>
</evidence>
<keyword evidence="3" id="KW-0808">Transferase</keyword>
<dbReference type="SUPFAM" id="SSF56112">
    <property type="entry name" value="Protein kinase-like (PK-like)"/>
    <property type="match status" value="1"/>
</dbReference>
<evidence type="ECO:0000256" key="11">
    <source>
        <dbReference type="SAM" id="Phobius"/>
    </source>
</evidence>
<dbReference type="InterPro" id="IPR008271">
    <property type="entry name" value="Ser/Thr_kinase_AS"/>
</dbReference>
<gene>
    <name evidence="14" type="ORF">D7318_21240</name>
    <name evidence="13" type="ORF">D7319_22380</name>
</gene>
<evidence type="ECO:0000256" key="8">
    <source>
        <dbReference type="ARBA" id="ARBA00048679"/>
    </source>
</evidence>
<organism evidence="13 16">
    <name type="scientific">Streptomyces radicis</name>
    <dbReference type="NCBI Taxonomy" id="1750517"/>
    <lineage>
        <taxon>Bacteria</taxon>
        <taxon>Bacillati</taxon>
        <taxon>Actinomycetota</taxon>
        <taxon>Actinomycetes</taxon>
        <taxon>Kitasatosporales</taxon>
        <taxon>Streptomycetaceae</taxon>
        <taxon>Streptomyces</taxon>
    </lineage>
</organism>
<keyword evidence="11" id="KW-0812">Transmembrane</keyword>
<feature type="region of interest" description="Disordered" evidence="10">
    <location>
        <begin position="479"/>
        <end position="504"/>
    </location>
</feature>
<accession>A0A3A9W1E4</accession>
<keyword evidence="15" id="KW-1185">Reference proteome</keyword>
<keyword evidence="6 9" id="KW-0067">ATP-binding</keyword>
<dbReference type="PROSITE" id="PS00108">
    <property type="entry name" value="PROTEIN_KINASE_ST"/>
    <property type="match status" value="1"/>
</dbReference>
<evidence type="ECO:0000256" key="5">
    <source>
        <dbReference type="ARBA" id="ARBA00022777"/>
    </source>
</evidence>
<keyword evidence="11" id="KW-1133">Transmembrane helix</keyword>
<dbReference type="Gene3D" id="1.10.510.10">
    <property type="entry name" value="Transferase(Phosphotransferase) domain 1"/>
    <property type="match status" value="1"/>
</dbReference>
<dbReference type="CDD" id="cd14014">
    <property type="entry name" value="STKc_PknB_like"/>
    <property type="match status" value="1"/>
</dbReference>
<evidence type="ECO:0000256" key="3">
    <source>
        <dbReference type="ARBA" id="ARBA00022679"/>
    </source>
</evidence>
<keyword evidence="11" id="KW-0472">Membrane</keyword>
<dbReference type="EMBL" id="RBDX01000021">
    <property type="protein sequence ID" value="RKN06253.1"/>
    <property type="molecule type" value="Genomic_DNA"/>
</dbReference>
<dbReference type="Pfam" id="PF00069">
    <property type="entry name" value="Pkinase"/>
    <property type="match status" value="1"/>
</dbReference>